<evidence type="ECO:0000256" key="1">
    <source>
        <dbReference type="SAM" id="MobiDB-lite"/>
    </source>
</evidence>
<dbReference type="PANTHER" id="PTHR47846:SF4">
    <property type="entry name" value="WASP-RELATED PROTEIN"/>
    <property type="match status" value="1"/>
</dbReference>
<gene>
    <name evidence="3" type="ORF">SORBI_3007G065000</name>
</gene>
<dbReference type="FunFam" id="3.90.810.10:FF:000029">
    <property type="entry name" value="Elongation factor Ts, mitochondrial"/>
    <property type="match status" value="1"/>
</dbReference>
<dbReference type="Proteomes" id="UP000000768">
    <property type="component" value="Chromosome 7"/>
</dbReference>
<protein>
    <recommendedName>
        <fullName evidence="2">CRIB domain-containing protein</fullName>
    </recommendedName>
</protein>
<feature type="compositionally biased region" description="Basic residues" evidence="1">
    <location>
        <begin position="113"/>
        <end position="122"/>
    </location>
</feature>
<dbReference type="EMBL" id="CM000766">
    <property type="protein sequence ID" value="OQU79999.1"/>
    <property type="molecule type" value="Genomic_DNA"/>
</dbReference>
<dbReference type="eggNOG" id="ENOG502S1IY">
    <property type="taxonomic scope" value="Eukaryota"/>
</dbReference>
<reference evidence="3 4" key="1">
    <citation type="journal article" date="2009" name="Nature">
        <title>The Sorghum bicolor genome and the diversification of grasses.</title>
        <authorList>
            <person name="Paterson A.H."/>
            <person name="Bowers J.E."/>
            <person name="Bruggmann R."/>
            <person name="Dubchak I."/>
            <person name="Grimwood J."/>
            <person name="Gundlach H."/>
            <person name="Haberer G."/>
            <person name="Hellsten U."/>
            <person name="Mitros T."/>
            <person name="Poliakov A."/>
            <person name="Schmutz J."/>
            <person name="Spannagl M."/>
            <person name="Tang H."/>
            <person name="Wang X."/>
            <person name="Wicker T."/>
            <person name="Bharti A.K."/>
            <person name="Chapman J."/>
            <person name="Feltus F.A."/>
            <person name="Gowik U."/>
            <person name="Grigoriev I.V."/>
            <person name="Lyons E."/>
            <person name="Maher C.A."/>
            <person name="Martis M."/>
            <person name="Narechania A."/>
            <person name="Otillar R.P."/>
            <person name="Penning B.W."/>
            <person name="Salamov A.A."/>
            <person name="Wang Y."/>
            <person name="Zhang L."/>
            <person name="Carpita N.C."/>
            <person name="Freeling M."/>
            <person name="Gingle A.R."/>
            <person name="Hash C.T."/>
            <person name="Keller B."/>
            <person name="Klein P."/>
            <person name="Kresovich S."/>
            <person name="McCann M.C."/>
            <person name="Ming R."/>
            <person name="Peterson D.G."/>
            <person name="Mehboob-ur-Rahman"/>
            <person name="Ware D."/>
            <person name="Westhoff P."/>
            <person name="Mayer K.F."/>
            <person name="Messing J."/>
            <person name="Rokhsar D.S."/>
        </authorList>
    </citation>
    <scope>NUCLEOTIDE SEQUENCE [LARGE SCALE GENOMIC DNA]</scope>
    <source>
        <strain evidence="4">cv. BTx623</strain>
    </source>
</reference>
<dbReference type="PANTHER" id="PTHR47846">
    <property type="entry name" value="OS06G0681300 PROTEIN-RELATED"/>
    <property type="match status" value="1"/>
</dbReference>
<name>A0A1Z5R8D5_SORBI</name>
<feature type="compositionally biased region" description="Low complexity" evidence="1">
    <location>
        <begin position="142"/>
        <end position="151"/>
    </location>
</feature>
<dbReference type="InterPro" id="IPR036936">
    <property type="entry name" value="CRIB_dom_sf"/>
</dbReference>
<dbReference type="Gramene" id="OQU79999">
    <property type="protein sequence ID" value="OQU79999"/>
    <property type="gene ID" value="SORBI_3007G065000"/>
</dbReference>
<feature type="region of interest" description="Disordered" evidence="1">
    <location>
        <begin position="47"/>
        <end position="161"/>
    </location>
</feature>
<dbReference type="OrthoDB" id="4206278at2759"/>
<dbReference type="InParanoid" id="A0A1Z5R8D5"/>
<proteinExistence type="predicted"/>
<organism evidence="3 4">
    <name type="scientific">Sorghum bicolor</name>
    <name type="common">Sorghum</name>
    <name type="synonym">Sorghum vulgare</name>
    <dbReference type="NCBI Taxonomy" id="4558"/>
    <lineage>
        <taxon>Eukaryota</taxon>
        <taxon>Viridiplantae</taxon>
        <taxon>Streptophyta</taxon>
        <taxon>Embryophyta</taxon>
        <taxon>Tracheophyta</taxon>
        <taxon>Spermatophyta</taxon>
        <taxon>Magnoliopsida</taxon>
        <taxon>Liliopsida</taxon>
        <taxon>Poales</taxon>
        <taxon>Poaceae</taxon>
        <taxon>PACMAD clade</taxon>
        <taxon>Panicoideae</taxon>
        <taxon>Andropogonodae</taxon>
        <taxon>Andropogoneae</taxon>
        <taxon>Sorghinae</taxon>
        <taxon>Sorghum</taxon>
    </lineage>
</organism>
<dbReference type="InterPro" id="IPR000095">
    <property type="entry name" value="CRIB_dom"/>
</dbReference>
<feature type="compositionally biased region" description="Polar residues" evidence="1">
    <location>
        <begin position="97"/>
        <end position="107"/>
    </location>
</feature>
<dbReference type="AlphaFoldDB" id="A0A1Z5R8D5"/>
<evidence type="ECO:0000313" key="4">
    <source>
        <dbReference type="Proteomes" id="UP000000768"/>
    </source>
</evidence>
<evidence type="ECO:0000313" key="3">
    <source>
        <dbReference type="EMBL" id="OQU80000.1"/>
    </source>
</evidence>
<dbReference type="STRING" id="4558.A0A1Z5R8D5"/>
<feature type="compositionally biased region" description="Polar residues" evidence="1">
    <location>
        <begin position="63"/>
        <end position="82"/>
    </location>
</feature>
<dbReference type="CDD" id="cd00132">
    <property type="entry name" value="CRIB"/>
    <property type="match status" value="1"/>
</dbReference>
<evidence type="ECO:0000259" key="2">
    <source>
        <dbReference type="PROSITE" id="PS50108"/>
    </source>
</evidence>
<reference evidence="3" key="2">
    <citation type="submission" date="2017-02" db="EMBL/GenBank/DDBJ databases">
        <title>WGS assembly of Sorghum bicolor.</title>
        <authorList>
            <person name="Paterson A."/>
            <person name="Mullet J."/>
            <person name="Bowers J."/>
            <person name="Bruggmann R."/>
            <person name="Dubchak I."/>
            <person name="Grimwood J."/>
            <person name="Gundlach H."/>
            <person name="Haberer G."/>
            <person name="Hellsten U."/>
            <person name="Mitros T."/>
            <person name="Poliakov A."/>
            <person name="Schmutz J."/>
            <person name="Spannagl M."/>
            <person name="Tang H."/>
            <person name="Wang X."/>
            <person name="Wicker T."/>
            <person name="Bharti A."/>
            <person name="Chapman J."/>
            <person name="Feltus F."/>
            <person name="Gowik U."/>
            <person name="Grigoriev I."/>
            <person name="Lyons E."/>
            <person name="Maher C."/>
            <person name="Martis M."/>
            <person name="Narechania A."/>
            <person name="Otillar R."/>
            <person name="Penning B."/>
            <person name="Salamov A."/>
            <person name="Wang Y."/>
            <person name="Zhang L."/>
            <person name="Carpita N."/>
            <person name="Freeling M."/>
            <person name="Gingle A."/>
            <person name="Hash C."/>
            <person name="Keller B."/>
            <person name="Klein P."/>
            <person name="Kresovich S."/>
            <person name="Mccann M."/>
            <person name="Ming R."/>
            <person name="Peterson D."/>
            <person name="Rahman M."/>
            <person name="Ware D."/>
            <person name="Westhoff P."/>
            <person name="Mayer K."/>
            <person name="Messing J."/>
            <person name="Sims D."/>
            <person name="Jenkins J."/>
            <person name="Shu S."/>
            <person name="Rokhsar D."/>
        </authorList>
    </citation>
    <scope>NUCLEOTIDE SEQUENCE</scope>
</reference>
<keyword evidence="4" id="KW-1185">Reference proteome</keyword>
<dbReference type="Gramene" id="OQU80000">
    <property type="protein sequence ID" value="OQU80000"/>
    <property type="gene ID" value="SORBI_3007G065000"/>
</dbReference>
<feature type="domain" description="CRIB" evidence="2">
    <location>
        <begin position="28"/>
        <end position="41"/>
    </location>
</feature>
<reference evidence="4" key="3">
    <citation type="journal article" date="2018" name="Plant J.">
        <title>The Sorghum bicolor reference genome: improved assembly, gene annotations, a transcriptome atlas, and signatures of genome organization.</title>
        <authorList>
            <person name="McCormick R.F."/>
            <person name="Truong S.K."/>
            <person name="Sreedasyam A."/>
            <person name="Jenkins J."/>
            <person name="Shu S."/>
            <person name="Sims D."/>
            <person name="Kennedy M."/>
            <person name="Amirebrahimi M."/>
            <person name="Weers B.D."/>
            <person name="McKinley B."/>
            <person name="Mattison A."/>
            <person name="Morishige D.T."/>
            <person name="Grimwood J."/>
            <person name="Schmutz J."/>
            <person name="Mullet J.E."/>
        </authorList>
    </citation>
    <scope>NUCLEOTIDE SEQUENCE [LARGE SCALE GENOMIC DNA]</scope>
    <source>
        <strain evidence="4">cv. BTx623</strain>
    </source>
</reference>
<sequence>MAYKMKGVFKGLKVISQIFVVKEHQMEIGYPTDVKHVAHIGWDSPTGSAASPSWMNDMKGSPDFSSLSNGGPSARTSWASSQDFEEPRDISPFGIFSESSVQETTQYPDIPKPPRKSRRKKSKNDSPRASARSSRSSRSRSKSSFSSTADSIGVKDMQPEI</sequence>
<dbReference type="Gene3D" id="3.90.810.10">
    <property type="entry name" value="CRIB domain"/>
    <property type="match status" value="1"/>
</dbReference>
<dbReference type="Pfam" id="PF00786">
    <property type="entry name" value="PBD"/>
    <property type="match status" value="1"/>
</dbReference>
<dbReference type="OMA" id="WSSQGCG"/>
<dbReference type="PROSITE" id="PS50108">
    <property type="entry name" value="CRIB"/>
    <property type="match status" value="1"/>
</dbReference>
<accession>A0A1Z5R8D5</accession>
<dbReference type="EMBL" id="CM000766">
    <property type="protein sequence ID" value="OQU80000.1"/>
    <property type="molecule type" value="Genomic_DNA"/>
</dbReference>